<evidence type="ECO:0000313" key="1">
    <source>
        <dbReference type="EMBL" id="QDT14040.1"/>
    </source>
</evidence>
<dbReference type="KEGG" id="acaf:CA12_01080"/>
<gene>
    <name evidence="1" type="ORF">CA12_01080</name>
</gene>
<protein>
    <submittedName>
        <fullName evidence="1">Uncharacterized protein</fullName>
    </submittedName>
</protein>
<accession>A0A517P3T6</accession>
<sequence length="154" mass="16222">MFAPAVLCLALFGGEYQSENAATGVQPPFAERAVQPFEPPTIAAAAAEALAPLDARDLEALRGHVGTVKAVRGRCTAAFVPEGGTVVVLNFAENYHEALTAPIFDDHFAKWPGGPAAMERAYIGKTLLVQGLVTEYRGAPQIKIAHPGQALVVE</sequence>
<name>A0A517P3T6_9PLAN</name>
<dbReference type="EMBL" id="CP036265">
    <property type="protein sequence ID" value="QDT14040.1"/>
    <property type="molecule type" value="Genomic_DNA"/>
</dbReference>
<keyword evidence="2" id="KW-1185">Reference proteome</keyword>
<proteinExistence type="predicted"/>
<organism evidence="1 2">
    <name type="scientific">Alienimonas californiensis</name>
    <dbReference type="NCBI Taxonomy" id="2527989"/>
    <lineage>
        <taxon>Bacteria</taxon>
        <taxon>Pseudomonadati</taxon>
        <taxon>Planctomycetota</taxon>
        <taxon>Planctomycetia</taxon>
        <taxon>Planctomycetales</taxon>
        <taxon>Planctomycetaceae</taxon>
        <taxon>Alienimonas</taxon>
    </lineage>
</organism>
<dbReference type="AlphaFoldDB" id="A0A517P3T6"/>
<dbReference type="RefSeq" id="WP_145356648.1">
    <property type="nucleotide sequence ID" value="NZ_CP036265.1"/>
</dbReference>
<dbReference type="Proteomes" id="UP000318741">
    <property type="component" value="Chromosome"/>
</dbReference>
<reference evidence="1 2" key="1">
    <citation type="submission" date="2019-02" db="EMBL/GenBank/DDBJ databases">
        <title>Deep-cultivation of Planctomycetes and their phenomic and genomic characterization uncovers novel biology.</title>
        <authorList>
            <person name="Wiegand S."/>
            <person name="Jogler M."/>
            <person name="Boedeker C."/>
            <person name="Pinto D."/>
            <person name="Vollmers J."/>
            <person name="Rivas-Marin E."/>
            <person name="Kohn T."/>
            <person name="Peeters S.H."/>
            <person name="Heuer A."/>
            <person name="Rast P."/>
            <person name="Oberbeckmann S."/>
            <person name="Bunk B."/>
            <person name="Jeske O."/>
            <person name="Meyerdierks A."/>
            <person name="Storesund J.E."/>
            <person name="Kallscheuer N."/>
            <person name="Luecker S."/>
            <person name="Lage O.M."/>
            <person name="Pohl T."/>
            <person name="Merkel B.J."/>
            <person name="Hornburger P."/>
            <person name="Mueller R.-W."/>
            <person name="Bruemmer F."/>
            <person name="Labrenz M."/>
            <person name="Spormann A.M."/>
            <person name="Op den Camp H."/>
            <person name="Overmann J."/>
            <person name="Amann R."/>
            <person name="Jetten M.S.M."/>
            <person name="Mascher T."/>
            <person name="Medema M.H."/>
            <person name="Devos D.P."/>
            <person name="Kaster A.-K."/>
            <person name="Ovreas L."/>
            <person name="Rohde M."/>
            <person name="Galperin M.Y."/>
            <person name="Jogler C."/>
        </authorList>
    </citation>
    <scope>NUCLEOTIDE SEQUENCE [LARGE SCALE GENOMIC DNA]</scope>
    <source>
        <strain evidence="1 2">CA12</strain>
    </source>
</reference>
<evidence type="ECO:0000313" key="2">
    <source>
        <dbReference type="Proteomes" id="UP000318741"/>
    </source>
</evidence>